<gene>
    <name evidence="2" type="ORF">NPE20_22180</name>
</gene>
<dbReference type="EMBL" id="JANHOH010000009">
    <property type="protein sequence ID" value="MCQ6960704.1"/>
    <property type="molecule type" value="Genomic_DNA"/>
</dbReference>
<evidence type="ECO:0000256" key="1">
    <source>
        <dbReference type="SAM" id="SignalP"/>
    </source>
</evidence>
<keyword evidence="1" id="KW-0732">Signal</keyword>
<comment type="caution">
    <text evidence="2">The sequence shown here is derived from an EMBL/GenBank/DDBJ whole genome shotgun (WGS) entry which is preliminary data.</text>
</comment>
<evidence type="ECO:0000313" key="3">
    <source>
        <dbReference type="Proteomes" id="UP001204376"/>
    </source>
</evidence>
<evidence type="ECO:0000313" key="2">
    <source>
        <dbReference type="EMBL" id="MCQ6960704.1"/>
    </source>
</evidence>
<proteinExistence type="predicted"/>
<name>A0ABT1T7U6_9SPHI</name>
<accession>A0ABT1T7U6</accession>
<reference evidence="2 3" key="1">
    <citation type="submission" date="2022-07" db="EMBL/GenBank/DDBJ databases">
        <title>Mucilaginibacter sp. JC4.</title>
        <authorList>
            <person name="Le V."/>
            <person name="Ko S.-R."/>
            <person name="Ahn C.-Y."/>
            <person name="Oh H.-M."/>
        </authorList>
    </citation>
    <scope>NUCLEOTIDE SEQUENCE [LARGE SCALE GENOMIC DNA]</scope>
    <source>
        <strain evidence="2 3">JC4</strain>
    </source>
</reference>
<sequence length="66" mass="7317">MNKFSKYGQSRLLIGLVSMLSMSFATSAAIESNPQSCGMISTIKKKNKNNDLIDEDFFSPDHTIKS</sequence>
<dbReference type="Proteomes" id="UP001204376">
    <property type="component" value="Unassembled WGS sequence"/>
</dbReference>
<organism evidence="2 3">
    <name type="scientific">Mucilaginibacter aquariorum</name>
    <dbReference type="NCBI Taxonomy" id="2967225"/>
    <lineage>
        <taxon>Bacteria</taxon>
        <taxon>Pseudomonadati</taxon>
        <taxon>Bacteroidota</taxon>
        <taxon>Sphingobacteriia</taxon>
        <taxon>Sphingobacteriales</taxon>
        <taxon>Sphingobacteriaceae</taxon>
        <taxon>Mucilaginibacter</taxon>
    </lineage>
</organism>
<feature type="signal peptide" evidence="1">
    <location>
        <begin position="1"/>
        <end position="28"/>
    </location>
</feature>
<dbReference type="RefSeq" id="WP_256540886.1">
    <property type="nucleotide sequence ID" value="NZ_JANHOH010000009.1"/>
</dbReference>
<feature type="chain" id="PRO_5046741842" evidence="1">
    <location>
        <begin position="29"/>
        <end position="66"/>
    </location>
</feature>
<protein>
    <submittedName>
        <fullName evidence="2">Uncharacterized protein</fullName>
    </submittedName>
</protein>
<keyword evidence="3" id="KW-1185">Reference proteome</keyword>